<keyword evidence="11" id="KW-1185">Reference proteome</keyword>
<evidence type="ECO:0000256" key="2">
    <source>
        <dbReference type="ARBA" id="ARBA00022692"/>
    </source>
</evidence>
<evidence type="ECO:0000256" key="3">
    <source>
        <dbReference type="ARBA" id="ARBA00022741"/>
    </source>
</evidence>
<keyword evidence="5 7" id="KW-1133">Transmembrane helix</keyword>
<evidence type="ECO:0000313" key="11">
    <source>
        <dbReference type="Proteomes" id="UP000183832"/>
    </source>
</evidence>
<feature type="transmembrane region" description="Helical" evidence="7">
    <location>
        <begin position="572"/>
        <end position="598"/>
    </location>
</feature>
<keyword evidence="4" id="KW-0067">ATP-binding</keyword>
<dbReference type="PROSITE" id="PS50893">
    <property type="entry name" value="ABC_TRANSPORTER_2"/>
    <property type="match status" value="1"/>
</dbReference>
<keyword evidence="6 7" id="KW-0472">Membrane</keyword>
<dbReference type="EMBL" id="CVRI01000004">
    <property type="protein sequence ID" value="CRK87266.1"/>
    <property type="molecule type" value="Genomic_DNA"/>
</dbReference>
<evidence type="ECO:0000256" key="4">
    <source>
        <dbReference type="ARBA" id="ARBA00022840"/>
    </source>
</evidence>
<dbReference type="Gene3D" id="3.40.50.300">
    <property type="entry name" value="P-loop containing nucleotide triphosphate hydrolases"/>
    <property type="match status" value="1"/>
</dbReference>
<dbReference type="GO" id="GO:0016020">
    <property type="term" value="C:membrane"/>
    <property type="evidence" value="ECO:0007669"/>
    <property type="project" value="UniProtKB-SubCell"/>
</dbReference>
<gene>
    <name evidence="10" type="ORF">CLUMA_CG001068</name>
</gene>
<feature type="domain" description="ABC transmembrane type-2" evidence="9">
    <location>
        <begin position="444"/>
        <end position="688"/>
    </location>
</feature>
<dbReference type="GO" id="GO:0005524">
    <property type="term" value="F:ATP binding"/>
    <property type="evidence" value="ECO:0007669"/>
    <property type="project" value="UniProtKB-KW"/>
</dbReference>
<dbReference type="Pfam" id="PF00005">
    <property type="entry name" value="ABC_tran"/>
    <property type="match status" value="1"/>
</dbReference>
<accession>A0A1J1HI92</accession>
<keyword evidence="3" id="KW-0547">Nucleotide-binding</keyword>
<evidence type="ECO:0000256" key="6">
    <source>
        <dbReference type="ARBA" id="ARBA00023136"/>
    </source>
</evidence>
<dbReference type="AlphaFoldDB" id="A0A1J1HI92"/>
<evidence type="ECO:0000256" key="5">
    <source>
        <dbReference type="ARBA" id="ARBA00022989"/>
    </source>
</evidence>
<dbReference type="SMART" id="SM00382">
    <property type="entry name" value="AAA"/>
    <property type="match status" value="1"/>
</dbReference>
<dbReference type="Pfam" id="PF12698">
    <property type="entry name" value="ABC2_membrane_3"/>
    <property type="match status" value="1"/>
</dbReference>
<organism evidence="10 11">
    <name type="scientific">Clunio marinus</name>
    <dbReference type="NCBI Taxonomy" id="568069"/>
    <lineage>
        <taxon>Eukaryota</taxon>
        <taxon>Metazoa</taxon>
        <taxon>Ecdysozoa</taxon>
        <taxon>Arthropoda</taxon>
        <taxon>Hexapoda</taxon>
        <taxon>Insecta</taxon>
        <taxon>Pterygota</taxon>
        <taxon>Neoptera</taxon>
        <taxon>Endopterygota</taxon>
        <taxon>Diptera</taxon>
        <taxon>Nematocera</taxon>
        <taxon>Chironomoidea</taxon>
        <taxon>Chironomidae</taxon>
        <taxon>Clunio</taxon>
    </lineage>
</organism>
<dbReference type="Proteomes" id="UP000183832">
    <property type="component" value="Unassembled WGS sequence"/>
</dbReference>
<feature type="transmembrane region" description="Helical" evidence="7">
    <location>
        <begin position="495"/>
        <end position="517"/>
    </location>
</feature>
<feature type="transmembrane region" description="Helical" evidence="7">
    <location>
        <begin position="537"/>
        <end position="560"/>
    </location>
</feature>
<dbReference type="STRING" id="568069.A0A1J1HI92"/>
<evidence type="ECO:0000256" key="7">
    <source>
        <dbReference type="SAM" id="Phobius"/>
    </source>
</evidence>
<keyword evidence="2 7" id="KW-0812">Transmembrane</keyword>
<name>A0A1J1HI92_9DIPT</name>
<comment type="subcellular location">
    <subcellularLocation>
        <location evidence="1">Membrane</location>
        <topology evidence="1">Multi-pass membrane protein</topology>
    </subcellularLocation>
</comment>
<feature type="domain" description="ABC transporter" evidence="8">
    <location>
        <begin position="1"/>
        <end position="235"/>
    </location>
</feature>
<dbReference type="InterPro" id="IPR003439">
    <property type="entry name" value="ABC_transporter-like_ATP-bd"/>
</dbReference>
<dbReference type="InterPro" id="IPR013525">
    <property type="entry name" value="ABC2_TM"/>
</dbReference>
<sequence length="694" mass="78041">MSLINVKQGCKQYNSNTSDTKTVLKNLNMTVKQGSIYALMGSSGCGKTTLISCLVGINSLDSGEIEIFGAPNSKNNKGNIGYMPQETALINCFNVREMIWFYGTIYGMTSEKINERFWFLSQLLDLPDEERLIKECSGGQQRRISFALTLVHEPELLVLDEPTVGVDPLLRARIWEYLIDITIKKNVTVLVSTHYTEEAKQSSHVGLLRHGVLIAEDTPKNILEKCEALNLEEAFLKLSEKQEVDNVNQNVTSQNSPYIEMDVVTAKPTAQRLKTVRTHKYTTQSNIRITQALLMKNLIQVARNIDVLAITMLVPLITCFCLHYAAGGRIKYLTIGIINNEVTNYKDCLNQSVSSVVPSGFDCILHKVSCRFINEFDDNIAEKKFYDSYEEAYRDTREGKILGFVLFDANFSSSLPLFNDDVEDDYSDNGLIQVFLDQTDLQKTSYIQRKLYETYKNFTEGLMTACKRSRKAGNAPIRFDAAAGELNFDMRGTMIPGYIIGTFFSIAAYLTSVGIITQRADGTWNRIIVAGATPIHFLLSHLIEGTLILLIQCLEFYLYITIFLTPTINIDSAITIGLILFGVGFSGLTFGLLTSVIMTTVMSSLMFSQIIAYPLGFISGLMWPKEALPYGLEYVSYLSPFTLPTIALRRIFVQDSTVFEPQVYFALLVLLAWIIILLGSSFWFIRDKSETKDK</sequence>
<dbReference type="InterPro" id="IPR047817">
    <property type="entry name" value="ABC2_TM_bact-type"/>
</dbReference>
<reference evidence="10 11" key="1">
    <citation type="submission" date="2015-04" db="EMBL/GenBank/DDBJ databases">
        <authorList>
            <person name="Syromyatnikov M.Y."/>
            <person name="Popov V.N."/>
        </authorList>
    </citation>
    <scope>NUCLEOTIDE SEQUENCE [LARGE SCALE GENOMIC DNA]</scope>
</reference>
<dbReference type="InterPro" id="IPR027417">
    <property type="entry name" value="P-loop_NTPase"/>
</dbReference>
<evidence type="ECO:0000259" key="8">
    <source>
        <dbReference type="PROSITE" id="PS50893"/>
    </source>
</evidence>
<feature type="transmembrane region" description="Helical" evidence="7">
    <location>
        <begin position="664"/>
        <end position="685"/>
    </location>
</feature>
<dbReference type="PROSITE" id="PS00211">
    <property type="entry name" value="ABC_TRANSPORTER_1"/>
    <property type="match status" value="1"/>
</dbReference>
<evidence type="ECO:0000313" key="10">
    <source>
        <dbReference type="EMBL" id="CRK87266.1"/>
    </source>
</evidence>
<dbReference type="GO" id="GO:0140359">
    <property type="term" value="F:ABC-type transporter activity"/>
    <property type="evidence" value="ECO:0007669"/>
    <property type="project" value="InterPro"/>
</dbReference>
<protein>
    <submittedName>
        <fullName evidence="10">CLUMA_CG001068, isoform A</fullName>
    </submittedName>
</protein>
<dbReference type="PANTHER" id="PTHR43038">
    <property type="entry name" value="ATP-BINDING CASSETTE, SUB-FAMILY H, MEMBER 1"/>
    <property type="match status" value="1"/>
</dbReference>
<feature type="transmembrane region" description="Helical" evidence="7">
    <location>
        <begin position="604"/>
        <end position="623"/>
    </location>
</feature>
<evidence type="ECO:0000259" key="9">
    <source>
        <dbReference type="PROSITE" id="PS51012"/>
    </source>
</evidence>
<dbReference type="PROSITE" id="PS51012">
    <property type="entry name" value="ABC_TM2"/>
    <property type="match status" value="1"/>
</dbReference>
<dbReference type="GO" id="GO:0016887">
    <property type="term" value="F:ATP hydrolysis activity"/>
    <property type="evidence" value="ECO:0007669"/>
    <property type="project" value="InterPro"/>
</dbReference>
<dbReference type="CDD" id="cd03230">
    <property type="entry name" value="ABC_DR_subfamily_A"/>
    <property type="match status" value="1"/>
</dbReference>
<dbReference type="SUPFAM" id="SSF52540">
    <property type="entry name" value="P-loop containing nucleoside triphosphate hydrolases"/>
    <property type="match status" value="1"/>
</dbReference>
<evidence type="ECO:0000256" key="1">
    <source>
        <dbReference type="ARBA" id="ARBA00004141"/>
    </source>
</evidence>
<proteinExistence type="predicted"/>
<dbReference type="OrthoDB" id="10255969at2759"/>
<dbReference type="PANTHER" id="PTHR43038:SF2">
    <property type="entry name" value="RH61964P"/>
    <property type="match status" value="1"/>
</dbReference>
<dbReference type="InterPro" id="IPR017871">
    <property type="entry name" value="ABC_transporter-like_CS"/>
</dbReference>
<dbReference type="InterPro" id="IPR003593">
    <property type="entry name" value="AAA+_ATPase"/>
</dbReference>